<organism evidence="2 3">
    <name type="scientific">Solanum verrucosum</name>
    <dbReference type="NCBI Taxonomy" id="315347"/>
    <lineage>
        <taxon>Eukaryota</taxon>
        <taxon>Viridiplantae</taxon>
        <taxon>Streptophyta</taxon>
        <taxon>Embryophyta</taxon>
        <taxon>Tracheophyta</taxon>
        <taxon>Spermatophyta</taxon>
        <taxon>Magnoliopsida</taxon>
        <taxon>eudicotyledons</taxon>
        <taxon>Gunneridae</taxon>
        <taxon>Pentapetalae</taxon>
        <taxon>asterids</taxon>
        <taxon>lamiids</taxon>
        <taxon>Solanales</taxon>
        <taxon>Solanaceae</taxon>
        <taxon>Solanoideae</taxon>
        <taxon>Solaneae</taxon>
        <taxon>Solanum</taxon>
    </lineage>
</organism>
<evidence type="ECO:0000313" key="2">
    <source>
        <dbReference type="EMBL" id="WMV55025.1"/>
    </source>
</evidence>
<gene>
    <name evidence="2" type="ORF">MTR67_048410</name>
</gene>
<name>A0AAF0ZZJ7_SOLVR</name>
<proteinExistence type="predicted"/>
<dbReference type="Proteomes" id="UP001234989">
    <property type="component" value="Chromosome 11"/>
</dbReference>
<evidence type="ECO:0000256" key="1">
    <source>
        <dbReference type="SAM" id="MobiDB-lite"/>
    </source>
</evidence>
<feature type="region of interest" description="Disordered" evidence="1">
    <location>
        <begin position="43"/>
        <end position="86"/>
    </location>
</feature>
<feature type="compositionally biased region" description="Basic and acidic residues" evidence="1">
    <location>
        <begin position="74"/>
        <end position="86"/>
    </location>
</feature>
<feature type="compositionally biased region" description="Basic and acidic residues" evidence="1">
    <location>
        <begin position="48"/>
        <end position="65"/>
    </location>
</feature>
<keyword evidence="3" id="KW-1185">Reference proteome</keyword>
<sequence length="86" mass="9422">MERCSAEYASVLERGLTSLTTVVIKTTACGGLGGLMAGPVWNHRRQTPGKERCGWMEPPERDAGKEAMWLDGTTGERERAELTPTQ</sequence>
<dbReference type="EMBL" id="CP133622">
    <property type="protein sequence ID" value="WMV55025.1"/>
    <property type="molecule type" value="Genomic_DNA"/>
</dbReference>
<reference evidence="2" key="1">
    <citation type="submission" date="2023-08" db="EMBL/GenBank/DDBJ databases">
        <title>A de novo genome assembly of Solanum verrucosum Schlechtendal, a Mexican diploid species geographically isolated from the other diploid A-genome species in potato relatives.</title>
        <authorList>
            <person name="Hosaka K."/>
        </authorList>
    </citation>
    <scope>NUCLEOTIDE SEQUENCE</scope>
    <source>
        <tissue evidence="2">Young leaves</tissue>
    </source>
</reference>
<protein>
    <submittedName>
        <fullName evidence="2">Uncharacterized protein</fullName>
    </submittedName>
</protein>
<dbReference type="AlphaFoldDB" id="A0AAF0ZZJ7"/>
<evidence type="ECO:0000313" key="3">
    <source>
        <dbReference type="Proteomes" id="UP001234989"/>
    </source>
</evidence>
<accession>A0AAF0ZZJ7</accession>